<evidence type="ECO:0000313" key="6">
    <source>
        <dbReference type="Proteomes" id="UP000285624"/>
    </source>
</evidence>
<dbReference type="PANTHER" id="PTHR24096">
    <property type="entry name" value="LONG-CHAIN-FATTY-ACID--COA LIGASE"/>
    <property type="match status" value="1"/>
</dbReference>
<dbReference type="Proteomes" id="UP000285624">
    <property type="component" value="Unassembled WGS sequence"/>
</dbReference>
<dbReference type="EMBL" id="MBDN02001326">
    <property type="protein sequence ID" value="RLN72130.1"/>
    <property type="molecule type" value="Genomic_DNA"/>
</dbReference>
<evidence type="ECO:0000259" key="3">
    <source>
        <dbReference type="Pfam" id="PF13193"/>
    </source>
</evidence>
<dbReference type="Proteomes" id="UP000285883">
    <property type="component" value="Unassembled WGS sequence"/>
</dbReference>
<dbReference type="EMBL" id="MAYM02001266">
    <property type="protein sequence ID" value="RLN21184.1"/>
    <property type="molecule type" value="Genomic_DNA"/>
</dbReference>
<accession>A0A3R7GN45</accession>
<dbReference type="GO" id="GO:0016405">
    <property type="term" value="F:CoA-ligase activity"/>
    <property type="evidence" value="ECO:0007669"/>
    <property type="project" value="TreeGrafter"/>
</dbReference>
<dbReference type="STRING" id="325452.A0A3R7GN45"/>
<dbReference type="Gene3D" id="3.30.300.30">
    <property type="match status" value="1"/>
</dbReference>
<dbReference type="AlphaFoldDB" id="A0A3R7GN45"/>
<comment type="caution">
    <text evidence="4">The sequence shown here is derived from an EMBL/GenBank/DDBJ whole genome shotgun (WGS) entry which is preliminary data.</text>
</comment>
<gene>
    <name evidence="4" type="ORF">BBI17_009959</name>
    <name evidence="5" type="ORF">BBO99_00009899</name>
</gene>
<evidence type="ECO:0000313" key="5">
    <source>
        <dbReference type="EMBL" id="RLN72130.1"/>
    </source>
</evidence>
<reference evidence="6 7" key="1">
    <citation type="submission" date="2018-07" db="EMBL/GenBank/DDBJ databases">
        <title>Genome sequencing of oomycete isolates from Chile give support for New Zealand origin for Phytophthora kernoviae and make available the first Nothophytophthora sp. genome.</title>
        <authorList>
            <person name="Studholme D.J."/>
            <person name="Sanfuentes E."/>
            <person name="Panda P."/>
            <person name="Hill R."/>
            <person name="Sambles C."/>
            <person name="Grant M."/>
            <person name="Williams N.M."/>
            <person name="Mcdougal R.L."/>
        </authorList>
    </citation>
    <scope>NUCLEOTIDE SEQUENCE [LARGE SCALE GENOMIC DNA]</scope>
    <source>
        <strain evidence="4">Chile2</strain>
        <strain evidence="5">Chile4</strain>
    </source>
</reference>
<keyword evidence="6" id="KW-1185">Reference proteome</keyword>
<keyword evidence="2" id="KW-0436">Ligase</keyword>
<proteinExistence type="inferred from homology"/>
<dbReference type="SUPFAM" id="SSF56801">
    <property type="entry name" value="Acetyl-CoA synthetase-like"/>
    <property type="match status" value="1"/>
</dbReference>
<dbReference type="InterPro" id="IPR045851">
    <property type="entry name" value="AMP-bd_C_sf"/>
</dbReference>
<dbReference type="PANTHER" id="PTHR24096:SF149">
    <property type="entry name" value="AMP-BINDING DOMAIN-CONTAINING PROTEIN-RELATED"/>
    <property type="match status" value="1"/>
</dbReference>
<dbReference type="FunFam" id="3.30.300.30:FF:000007">
    <property type="entry name" value="4-coumarate--CoA ligase 2"/>
    <property type="match status" value="1"/>
</dbReference>
<evidence type="ECO:0000313" key="7">
    <source>
        <dbReference type="Proteomes" id="UP000285883"/>
    </source>
</evidence>
<name>A0A3R7GN45_9STRA</name>
<protein>
    <recommendedName>
        <fullName evidence="3">AMP-binding enzyme C-terminal domain-containing protein</fullName>
    </recommendedName>
</protein>
<dbReference type="InterPro" id="IPR025110">
    <property type="entry name" value="AMP-bd_C"/>
</dbReference>
<dbReference type="Pfam" id="PF13193">
    <property type="entry name" value="AMP-binding_C"/>
    <property type="match status" value="1"/>
</dbReference>
<evidence type="ECO:0000313" key="4">
    <source>
        <dbReference type="EMBL" id="RLN21184.1"/>
    </source>
</evidence>
<sequence>KELIKYKGHQVAPGELEDVLNHHPAIADCCCVRGQNATGEEIPKAFVVLKDPDSPTRPTSQDIMDYVAENVAPFKKVREVQFIDAIPKNASGKMLRRSLQERENRLHSG</sequence>
<comment type="similarity">
    <text evidence="1">Belongs to the ATP-dependent AMP-binding enzyme family.</text>
</comment>
<evidence type="ECO:0000256" key="1">
    <source>
        <dbReference type="ARBA" id="ARBA00006432"/>
    </source>
</evidence>
<evidence type="ECO:0000256" key="2">
    <source>
        <dbReference type="ARBA" id="ARBA00022598"/>
    </source>
</evidence>
<organism evidence="4 7">
    <name type="scientific">Phytophthora kernoviae</name>
    <dbReference type="NCBI Taxonomy" id="325452"/>
    <lineage>
        <taxon>Eukaryota</taxon>
        <taxon>Sar</taxon>
        <taxon>Stramenopiles</taxon>
        <taxon>Oomycota</taxon>
        <taxon>Peronosporomycetes</taxon>
        <taxon>Peronosporales</taxon>
        <taxon>Peronosporaceae</taxon>
        <taxon>Phytophthora</taxon>
    </lineage>
</organism>
<feature type="non-terminal residue" evidence="4">
    <location>
        <position position="1"/>
    </location>
</feature>
<feature type="domain" description="AMP-binding enzyme C-terminal" evidence="3">
    <location>
        <begin position="15"/>
        <end position="93"/>
    </location>
</feature>